<feature type="compositionally biased region" description="Low complexity" evidence="2">
    <location>
        <begin position="542"/>
        <end position="555"/>
    </location>
</feature>
<feature type="compositionally biased region" description="Basic and acidic residues" evidence="2">
    <location>
        <begin position="1578"/>
        <end position="1593"/>
    </location>
</feature>
<feature type="region of interest" description="Disordered" evidence="2">
    <location>
        <begin position="2694"/>
        <end position="2717"/>
    </location>
</feature>
<feature type="compositionally biased region" description="Low complexity" evidence="2">
    <location>
        <begin position="1180"/>
        <end position="1203"/>
    </location>
</feature>
<dbReference type="EnsemblMetazoa" id="AAEL019496-RD">
    <property type="protein sequence ID" value="AAEL019496-PD"/>
    <property type="gene ID" value="AAEL019496"/>
</dbReference>
<protein>
    <submittedName>
        <fullName evidence="3">Uncharacterized protein</fullName>
    </submittedName>
</protein>
<feature type="compositionally biased region" description="Low complexity" evidence="2">
    <location>
        <begin position="583"/>
        <end position="592"/>
    </location>
</feature>
<sequence>MFSIASTVTQVDAKVKRSSGIDGSTELEHDDIIVTTETSTQRKVLDLTDKVKTSLELRLQANQVEKSYVAQESDHFSAIDEKCDSDAERIGKKEISAPSERSDILEDLRRDESRLADTRKSSLSAVEGSNYDDDSPLLTDFTTSSITYVSERIDSSSLELMAGDSFGDFLKITPAIEKKPDVLSPSSCISYATTTSETIESYTHDTDRLQYAGGSIQQDIPTEYERSVSLSDKAASDFSTESATKYNLPYDTESDSHEAVTSVQKSRDESQEMKMVKPAKLMSIDPRHESASPQSDVTEYTESVSYVESIIDSTNYDSALKQREKLQLEQLQKQEEKKDAQEKLFLEKTQLIKEEKEKSISKKQILEKKETSQTKKKSKPKATITKINLQNQAPIEISKQSTKTVDIKSGSKSVEYMTSTSRTTTVSRTYSTTRTHGYMQSTLSRDQKVLKPLTLSESTHSSPVKSSHRSTTSTTVVQSSTERRAKSSRDTSSGRTDMAATKSLSKSEPISSSAVKKQEPKPLVHSTKPSKPSTDRFERTGRSSSSSVTSSTTRSQRGRKVTTETVDKQEPVKKADKEQANLVTKTTVSTSKSTKERTNKSLIPVKVSSSKGTPKKEALTKTIAEKSPVKKPAKTIIEVQPQETVIVKTSKSTTIDTAPMAPAAKIGFVKTAPRVTRTVHTSGDSKRDDTYRCKSAMHYSYKDAVTFDHAEIPSSLPSSPSRLNKSSSNSTNVLTSEVFTRTIDSSKSIEVIYRQPSTSNELIRKINEYRYNDIDLTTDSSLSDSIALPSSSSEHESDVLGKRKRSGSPASPKPYTTTSSASSSTAVTTRKQAAATVTSSTSQQIISEQKYRKSDIWMRTGPQPSDVIPVPLDSGDDEIYQALHGADRRTVASLDGIVMESRISPILDFRASTPPRLKYKFDYDSSLFTDDKQEEETQASTRLEGQEYLNFVQSEASNLVDSILEQSVSIVNNSQTQQDVAIETQAQSESEQYAIRSDILSSNEADHVVKSPTIESMSGKSFDDNISNPDYDSSEANHQHLANLAGGLPPSYSGEAIDGSTKPTGTTANEPVGVDGAVRDDQERRANKIERRFERLSSEIEPEAMLDKNHEYDEAIAQIKDEVSMLQSEFSKMSWDESMSATTGDFGSSTPDHDLQETDTQPQTEITIPKPTPRSQSNLTAEADASAATTSVTTTTTTTAATSSAAAVASSLTTSALAIKPTEEASIVETAPDHDKPIGGLSGDASEFSSSQEPLPVPRPRTSISSRTDTQTRSSIIESFDQPEDSIEQYPEPSSQRQESIASEDFSGAAQKDSGEFETSDDDLSATKFYIGERSSDVITRTSSDKRADYAFDNIGYEYSQDSGADDELHPDQFKTYREKVVQEDSFTLKHLQEVESGTALDEEIKAEVIEIIEGIAESKTFELDLERPIDAPRQPVVHSPIKPQVAKLVESAKPPTQTSADTEEHSQQEDLTSSEAIKRTIDELTIEKTLEEVKESLDALHEELIESVVDGKLIKQSPSEFEFKVLPSAKYSQDPIFEAQQEEIIATTTAATVVLAETVTTTTIISEPIILTETKAESFEQKISDPESKETSFESARPDAPTPISSDSSFAKLDVSPRMRKSPHHPKGTRWSATDIDSSGESHYQSFEQTTDSSRPQSSDVENLMQQYASSEYETALDASIIPPSTEYHSAASTLNSFNVTSHDSMKSFDSESSGNLASIESEATETLVPSTMDIDFDSSDAAALMHDDSEDDLRDKLLLDDKEDLSSVSGTTPAAMKRSQEMHFTVDLKDEQLQDSQEVFQLQEDVERLAQEQSERLSSSIGHALDLMESMKASSLEDVKTECIDDIKLGTSLEDGSILSVSLSSASNLETIMENLPEKGAESLPTHMEIGLDAITPIVGTDMIGDITLTSTVVREGDVNFLNTQATTETVVAKEVTEETSKKRGHKRTESTISGQLMSEIAAEARESLDSQEESVSQEPSKQSSLERDDTREESSDSDYDRYESEYSRSFRAPLIQSQKKKKDKLNEGYEMEVEHDRRNSFSPSSSVIETIVEDVHAEIEQEDEAQQLMEIKKEKLQEYQQASAISIPDIQVTDDVQVDEPEEEEEEVASYSTKQMVREGSDHKIQYATQEEFKISEEQYQEMIEQKYKSKMADITTKFDFEGDDKDDSAGSDSFEMLEQPDISDEFVIVEEVAREAHECDMEGKSVSIKKVKLEKKHDEDVEKILVKSAPAHTNAGSMYANMREDMMYAFEDSPPTGSEEVDPNGVTMDLLNNGFPLEESKRWVEMQLAETQNYRYPYDERLEDIKEEDTDFEVGSSRIGSIKDSFSSTPDYDMLAKRLASRGGEHDDISMSSLQEFENLEHVISLENRKMQQGSQDSLSNGSFTRRFLARGGHGDDISLSSLKEFEGLETACLEAHLIEIKAKEEAALLLSRSDESNKSDRSNGAKKSPPTNGTVVRATTSSTTVTTGPETTAKVEVKTVTTEMSKDSLSTTTTATTVTTISHESQIRHAMEEEDTSHLLTVSSDSLDGNRLQKQTISKDTLPSAHSSSDSLEINNRNNVDVMTSSIDSIEFSRAGALTTRSSRSDSIEQMALQQPQRSDSTDSIEMHHAVMSRASETKRDSLDSLPYSIENKSASSSPTKPASGQRIATESVQIAGTSTMSYHMGGMSKDISVDSLTGQDAFLTSTESLETSSTATNATYQNETDSQMSSSVTSCGSITMVDTLDNIGDLEGFGLQESVTFKSSSSSSSTMVTASSSSTQQQQQQQQQYQQQTTTLRSSTTSTSSTGARSEFPLSEIELLSRRMYPGDLTFDDAKESAKEKLQSKTTEKED</sequence>
<feature type="region of interest" description="Disordered" evidence="2">
    <location>
        <begin position="1578"/>
        <end position="1663"/>
    </location>
</feature>
<proteinExistence type="predicted"/>
<feature type="compositionally biased region" description="Low complexity" evidence="2">
    <location>
        <begin position="2638"/>
        <end position="2649"/>
    </location>
</feature>
<feature type="compositionally biased region" description="Polar residues" evidence="2">
    <location>
        <begin position="1136"/>
        <end position="1150"/>
    </location>
</feature>
<feature type="compositionally biased region" description="Low complexity" evidence="2">
    <location>
        <begin position="2749"/>
        <end position="2792"/>
    </location>
</feature>
<feature type="compositionally biased region" description="Polar residues" evidence="2">
    <location>
        <begin position="1013"/>
        <end position="1036"/>
    </location>
</feature>
<feature type="region of interest" description="Disordered" evidence="2">
    <location>
        <begin position="2745"/>
        <end position="2805"/>
    </location>
</feature>
<dbReference type="OrthoDB" id="20872at2759"/>
<feature type="compositionally biased region" description="Basic residues" evidence="2">
    <location>
        <begin position="1619"/>
        <end position="1629"/>
    </location>
</feature>
<feature type="compositionally biased region" description="Acidic residues" evidence="2">
    <location>
        <begin position="2099"/>
        <end position="2111"/>
    </location>
</feature>
<feature type="region of interest" description="Disordered" evidence="2">
    <location>
        <begin position="1935"/>
        <end position="2047"/>
    </location>
</feature>
<feature type="compositionally biased region" description="Polar residues" evidence="2">
    <location>
        <begin position="1262"/>
        <end position="1277"/>
    </location>
</feature>
<feature type="region of interest" description="Disordered" evidence="2">
    <location>
        <begin position="455"/>
        <end position="598"/>
    </location>
</feature>
<evidence type="ECO:0000256" key="2">
    <source>
        <dbReference type="SAM" id="MobiDB-lite"/>
    </source>
</evidence>
<keyword evidence="1" id="KW-0175">Coiled coil</keyword>
<feature type="compositionally biased region" description="Polar residues" evidence="2">
    <location>
        <begin position="1292"/>
        <end position="1301"/>
    </location>
</feature>
<feature type="compositionally biased region" description="Polar residues" evidence="2">
    <location>
        <begin position="2597"/>
        <end position="2609"/>
    </location>
</feature>
<feature type="compositionally biased region" description="Low complexity" evidence="2">
    <location>
        <begin position="808"/>
        <end position="827"/>
    </location>
</feature>
<evidence type="ECO:0000313" key="3">
    <source>
        <dbReference type="EnsemblMetazoa" id="AAEL019496-PD"/>
    </source>
</evidence>
<dbReference type="Proteomes" id="UP000008820">
    <property type="component" value="Chromosome 3"/>
</dbReference>
<gene>
    <name evidence="3" type="primary">5575021</name>
</gene>
<feature type="compositionally biased region" description="Low complexity" evidence="2">
    <location>
        <begin position="469"/>
        <end position="480"/>
    </location>
</feature>
<organism evidence="3 4">
    <name type="scientific">Aedes aegypti</name>
    <name type="common">Yellowfever mosquito</name>
    <name type="synonym">Culex aegypti</name>
    <dbReference type="NCBI Taxonomy" id="7159"/>
    <lineage>
        <taxon>Eukaryota</taxon>
        <taxon>Metazoa</taxon>
        <taxon>Ecdysozoa</taxon>
        <taxon>Arthropoda</taxon>
        <taxon>Hexapoda</taxon>
        <taxon>Insecta</taxon>
        <taxon>Pterygota</taxon>
        <taxon>Neoptera</taxon>
        <taxon>Endopterygota</taxon>
        <taxon>Diptera</taxon>
        <taxon>Nematocera</taxon>
        <taxon>Culicoidea</taxon>
        <taxon>Culicidae</taxon>
        <taxon>Culicinae</taxon>
        <taxon>Aedini</taxon>
        <taxon>Aedes</taxon>
        <taxon>Stegomyia</taxon>
    </lineage>
</organism>
<feature type="compositionally biased region" description="Basic and acidic residues" evidence="2">
    <location>
        <begin position="2437"/>
        <end position="2448"/>
    </location>
</feature>
<feature type="region of interest" description="Disordered" evidence="2">
    <location>
        <begin position="1013"/>
        <end position="1086"/>
    </location>
</feature>
<feature type="compositionally biased region" description="Low complexity" evidence="2">
    <location>
        <begin position="503"/>
        <end position="513"/>
    </location>
</feature>
<keyword evidence="4" id="KW-1185">Reference proteome</keyword>
<feature type="region of interest" description="Disordered" evidence="2">
    <location>
        <begin position="2817"/>
        <end position="2837"/>
    </location>
</feature>
<feature type="region of interest" description="Disordered" evidence="2">
    <location>
        <begin position="2437"/>
        <end position="2475"/>
    </location>
</feature>
<feature type="region of interest" description="Disordered" evidence="2">
    <location>
        <begin position="1224"/>
        <end position="1326"/>
    </location>
</feature>
<accession>A0A903V478</accession>
<evidence type="ECO:0000256" key="1">
    <source>
        <dbReference type="SAM" id="Coils"/>
    </source>
</evidence>
<evidence type="ECO:0000313" key="4">
    <source>
        <dbReference type="Proteomes" id="UP000008820"/>
    </source>
</evidence>
<feature type="compositionally biased region" description="Low complexity" evidence="2">
    <location>
        <begin position="783"/>
        <end position="792"/>
    </location>
</feature>
<feature type="region of interest" description="Disordered" evidence="2">
    <location>
        <begin position="2090"/>
        <end position="2120"/>
    </location>
</feature>
<feature type="region of interest" description="Disordered" evidence="2">
    <location>
        <begin position="1136"/>
        <end position="1203"/>
    </location>
</feature>
<feature type="compositionally biased region" description="Low complexity" evidence="2">
    <location>
        <begin position="2694"/>
        <end position="2705"/>
    </location>
</feature>
<feature type="region of interest" description="Disordered" evidence="2">
    <location>
        <begin position="247"/>
        <end position="270"/>
    </location>
</feature>
<feature type="region of interest" description="Disordered" evidence="2">
    <location>
        <begin position="783"/>
        <end position="827"/>
    </location>
</feature>
<feature type="compositionally biased region" description="Polar residues" evidence="2">
    <location>
        <begin position="2706"/>
        <end position="2717"/>
    </location>
</feature>
<feature type="region of interest" description="Disordered" evidence="2">
    <location>
        <begin position="2634"/>
        <end position="2653"/>
    </location>
</feature>
<feature type="region of interest" description="Disordered" evidence="2">
    <location>
        <begin position="1450"/>
        <end position="1473"/>
    </location>
</feature>
<feature type="region of interest" description="Disordered" evidence="2">
    <location>
        <begin position="357"/>
        <end position="382"/>
    </location>
</feature>
<feature type="coiled-coil region" evidence="1">
    <location>
        <begin position="316"/>
        <end position="343"/>
    </location>
</feature>
<feature type="compositionally biased region" description="Basic and acidic residues" evidence="2">
    <location>
        <begin position="1987"/>
        <end position="2011"/>
    </location>
</feature>
<feature type="compositionally biased region" description="Basic and acidic residues" evidence="2">
    <location>
        <begin position="2027"/>
        <end position="2042"/>
    </location>
</feature>
<feature type="compositionally biased region" description="Polar residues" evidence="2">
    <location>
        <begin position="1976"/>
        <end position="1985"/>
    </location>
</feature>
<feature type="compositionally biased region" description="Basic and acidic residues" evidence="2">
    <location>
        <begin position="357"/>
        <end position="373"/>
    </location>
</feature>
<feature type="compositionally biased region" description="Basic and acidic residues" evidence="2">
    <location>
        <begin position="561"/>
        <end position="579"/>
    </location>
</feature>
<feature type="compositionally biased region" description="Basic and acidic residues" evidence="2">
    <location>
        <begin position="1077"/>
        <end position="1086"/>
    </location>
</feature>
<feature type="compositionally biased region" description="Polar residues" evidence="2">
    <location>
        <begin position="1632"/>
        <end position="1663"/>
    </location>
</feature>
<feature type="region of interest" description="Disordered" evidence="2">
    <location>
        <begin position="2541"/>
        <end position="2562"/>
    </location>
</feature>
<feature type="compositionally biased region" description="Low complexity" evidence="2">
    <location>
        <begin position="2458"/>
        <end position="2475"/>
    </location>
</feature>
<reference evidence="3" key="2">
    <citation type="submission" date="2022-10" db="UniProtKB">
        <authorList>
            <consortium name="EnsemblMetazoa"/>
        </authorList>
    </citation>
    <scope>IDENTIFICATION</scope>
    <source>
        <strain evidence="3">LVP_AGWG</strain>
    </source>
</reference>
<feature type="compositionally biased region" description="Basic and acidic residues" evidence="2">
    <location>
        <begin position="2818"/>
        <end position="2837"/>
    </location>
</feature>
<reference evidence="3 4" key="1">
    <citation type="submission" date="2017-06" db="EMBL/GenBank/DDBJ databases">
        <title>Aedes aegypti genome working group (AGWG) sequencing and assembly.</title>
        <authorList>
            <consortium name="Aedes aegypti Genome Working Group (AGWG)"/>
            <person name="Matthews B.J."/>
        </authorList>
    </citation>
    <scope>NUCLEOTIDE SEQUENCE [LARGE SCALE GENOMIC DNA]</scope>
    <source>
        <strain evidence="3 4">LVP_AGWG</strain>
    </source>
</reference>
<name>A0A903V478_AEDAE</name>
<feature type="region of interest" description="Disordered" evidence="2">
    <location>
        <begin position="2583"/>
        <end position="2610"/>
    </location>
</feature>